<protein>
    <submittedName>
        <fullName evidence="2">Tudor domain containing 10</fullName>
    </submittedName>
</protein>
<feature type="chain" id="PRO_5032452377" evidence="1">
    <location>
        <begin position="17"/>
        <end position="176"/>
    </location>
</feature>
<comment type="caution">
    <text evidence="2">The sequence shown here is derived from an EMBL/GenBank/DDBJ whole genome shotgun (WGS) entry which is preliminary data.</text>
</comment>
<keyword evidence="1" id="KW-0732">Signal</keyword>
<gene>
    <name evidence="2" type="ORF">HJG60_018696</name>
</gene>
<organism evidence="2 3">
    <name type="scientific">Phyllostomus discolor</name>
    <name type="common">pale spear-nosed bat</name>
    <dbReference type="NCBI Taxonomy" id="89673"/>
    <lineage>
        <taxon>Eukaryota</taxon>
        <taxon>Metazoa</taxon>
        <taxon>Chordata</taxon>
        <taxon>Craniata</taxon>
        <taxon>Vertebrata</taxon>
        <taxon>Euteleostomi</taxon>
        <taxon>Mammalia</taxon>
        <taxon>Eutheria</taxon>
        <taxon>Laurasiatheria</taxon>
        <taxon>Chiroptera</taxon>
        <taxon>Yangochiroptera</taxon>
        <taxon>Phyllostomidae</taxon>
        <taxon>Phyllostominae</taxon>
        <taxon>Phyllostomus</taxon>
    </lineage>
</organism>
<dbReference type="EMBL" id="JABVXQ010000015">
    <property type="protein sequence ID" value="KAF6076100.1"/>
    <property type="molecule type" value="Genomic_DNA"/>
</dbReference>
<proteinExistence type="predicted"/>
<feature type="signal peptide" evidence="1">
    <location>
        <begin position="1"/>
        <end position="16"/>
    </location>
</feature>
<evidence type="ECO:0000313" key="2">
    <source>
        <dbReference type="EMBL" id="KAF6076100.1"/>
    </source>
</evidence>
<reference evidence="2 3" key="1">
    <citation type="journal article" date="2020" name="Nature">
        <title>Six reference-quality genomes reveal evolution of bat adaptations.</title>
        <authorList>
            <person name="Jebb D."/>
            <person name="Huang Z."/>
            <person name="Pippel M."/>
            <person name="Hughes G.M."/>
            <person name="Lavrichenko K."/>
            <person name="Devanna P."/>
            <person name="Winkler S."/>
            <person name="Jermiin L.S."/>
            <person name="Skirmuntt E.C."/>
            <person name="Katzourakis A."/>
            <person name="Burkitt-Gray L."/>
            <person name="Ray D.A."/>
            <person name="Sullivan K.A.M."/>
            <person name="Roscito J.G."/>
            <person name="Kirilenko B.M."/>
            <person name="Davalos L.M."/>
            <person name="Corthals A.P."/>
            <person name="Power M.L."/>
            <person name="Jones G."/>
            <person name="Ransome R.D."/>
            <person name="Dechmann D.K.N."/>
            <person name="Locatelli A.G."/>
            <person name="Puechmaille S.J."/>
            <person name="Fedrigo O."/>
            <person name="Jarvis E.D."/>
            <person name="Hiller M."/>
            <person name="Vernes S.C."/>
            <person name="Myers E.W."/>
            <person name="Teeling E.C."/>
        </authorList>
    </citation>
    <scope>NUCLEOTIDE SEQUENCE [LARGE SCALE GENOMIC DNA]</scope>
    <source>
        <strain evidence="2">Bat1K_MPI-CBG_1</strain>
    </source>
</reference>
<accession>A0A833YMV7</accession>
<evidence type="ECO:0000256" key="1">
    <source>
        <dbReference type="SAM" id="SignalP"/>
    </source>
</evidence>
<sequence length="176" mass="19103">MGLLVALLVLVSSYRAFLGPVSGGLESDRSVIPGFRVSLPPRTCGSLGVDEWCWHNRCWVVDTVDTQAVVGVISLGQAAAMQVEPLRSLNSDGFWPIPPPTQPFTLEKGVLEFQSGGPSHPPRENHWCFELGAPRFSGSRLSPSPTTQVVQGMGVGWDVGIKIKMSQDQHLQINKL</sequence>
<dbReference type="AlphaFoldDB" id="A0A833YMV7"/>
<evidence type="ECO:0000313" key="3">
    <source>
        <dbReference type="Proteomes" id="UP000664940"/>
    </source>
</evidence>
<dbReference type="Proteomes" id="UP000664940">
    <property type="component" value="Unassembled WGS sequence"/>
</dbReference>
<name>A0A833YMV7_9CHIR</name>